<dbReference type="EMBL" id="NSIT01000010">
    <property type="protein sequence ID" value="PJE80638.1"/>
    <property type="molecule type" value="Genomic_DNA"/>
</dbReference>
<protein>
    <recommendedName>
        <fullName evidence="2">Spore coat protein U domain-containing protein</fullName>
    </recommendedName>
</protein>
<accession>A0A2H9TBZ4</accession>
<reference evidence="1" key="1">
    <citation type="journal article" date="2017" name="Appl. Environ. Microbiol.">
        <title>Molecular characterization of an Endozoicomonas-like organism causing infection in king scallop Pecten maximus L.</title>
        <authorList>
            <person name="Cano I."/>
            <person name="van Aerle R."/>
            <person name="Ross S."/>
            <person name="Verner-Jeffreys D.W."/>
            <person name="Paley R.K."/>
            <person name="Rimmer G."/>
            <person name="Ryder D."/>
            <person name="Hooper P."/>
            <person name="Stone D."/>
            <person name="Feist S.W."/>
        </authorList>
    </citation>
    <scope>NUCLEOTIDE SEQUENCE</scope>
</reference>
<comment type="caution">
    <text evidence="1">The sequence shown here is derived from an EMBL/GenBank/DDBJ whole genome shotgun (WGS) entry which is preliminary data.</text>
</comment>
<organism evidence="1">
    <name type="scientific">invertebrate metagenome</name>
    <dbReference type="NCBI Taxonomy" id="1711999"/>
    <lineage>
        <taxon>unclassified sequences</taxon>
        <taxon>metagenomes</taxon>
        <taxon>organismal metagenomes</taxon>
    </lineage>
</organism>
<gene>
    <name evidence="1" type="ORF">CI610_00377</name>
</gene>
<proteinExistence type="predicted"/>
<evidence type="ECO:0008006" key="2">
    <source>
        <dbReference type="Google" id="ProtNLM"/>
    </source>
</evidence>
<sequence length="300" mass="32420">MRLTICTLLFFAVTLHAAPPDKDDDDAQLKLDPPKPNPLVLVYDTQLSGQTVFCAATPPRQKLALQVDCTGSPACTREYTLAGSAGSTAPIILKLTDNHGSNLALTPGVRYENLPSQGANCGTANNADDRMITVTVNKTNIDWTKAPFERTFQITAENIEKNRLDTETFTVLFGEEGIIRISNLKDLVLSKDNGWRAQNEQVCVVSSTPFYNLTATSANGGTLRSAGNGIAYSLKYRPHNVAVWESLDFGQPSMGLEASRSESCNDQVYIGIQAEAQDNDVNTVPSGHYSDTVTVTVEAG</sequence>
<name>A0A2H9TBZ4_9ZZZZ</name>
<dbReference type="AlphaFoldDB" id="A0A2H9TBZ4"/>
<evidence type="ECO:0000313" key="1">
    <source>
        <dbReference type="EMBL" id="PJE80638.1"/>
    </source>
</evidence>